<organism evidence="1 2">
    <name type="scientific">Allacma fusca</name>
    <dbReference type="NCBI Taxonomy" id="39272"/>
    <lineage>
        <taxon>Eukaryota</taxon>
        <taxon>Metazoa</taxon>
        <taxon>Ecdysozoa</taxon>
        <taxon>Arthropoda</taxon>
        <taxon>Hexapoda</taxon>
        <taxon>Collembola</taxon>
        <taxon>Symphypleona</taxon>
        <taxon>Sminthuridae</taxon>
        <taxon>Allacma</taxon>
    </lineage>
</organism>
<accession>A0A8J2LE85</accession>
<sequence length="85" mass="9973">MSIRMLLKLQEYVTLTYRLQIKFPGTDSSPYEINIFGRCVPNLEVEEIRKDVAAMESLISQETNDKRKIEKLKSPRFRLNSFSNC</sequence>
<dbReference type="EMBL" id="CAJVCH010554426">
    <property type="protein sequence ID" value="CAG7830122.1"/>
    <property type="molecule type" value="Genomic_DNA"/>
</dbReference>
<gene>
    <name evidence="1" type="ORF">AFUS01_LOCUS39948</name>
</gene>
<reference evidence="1" key="1">
    <citation type="submission" date="2021-06" db="EMBL/GenBank/DDBJ databases">
        <authorList>
            <person name="Hodson N. C."/>
            <person name="Mongue J. A."/>
            <person name="Jaron S. K."/>
        </authorList>
    </citation>
    <scope>NUCLEOTIDE SEQUENCE</scope>
</reference>
<dbReference type="OrthoDB" id="5538672at2759"/>
<keyword evidence="2" id="KW-1185">Reference proteome</keyword>
<proteinExistence type="predicted"/>
<evidence type="ECO:0000313" key="2">
    <source>
        <dbReference type="Proteomes" id="UP000708208"/>
    </source>
</evidence>
<feature type="non-terminal residue" evidence="1">
    <location>
        <position position="1"/>
    </location>
</feature>
<dbReference type="AlphaFoldDB" id="A0A8J2LE85"/>
<protein>
    <submittedName>
        <fullName evidence="1">Uncharacterized protein</fullName>
    </submittedName>
</protein>
<evidence type="ECO:0000313" key="1">
    <source>
        <dbReference type="EMBL" id="CAG7830122.1"/>
    </source>
</evidence>
<name>A0A8J2LE85_9HEXA</name>
<dbReference type="Proteomes" id="UP000708208">
    <property type="component" value="Unassembled WGS sequence"/>
</dbReference>
<comment type="caution">
    <text evidence="1">The sequence shown here is derived from an EMBL/GenBank/DDBJ whole genome shotgun (WGS) entry which is preliminary data.</text>
</comment>